<reference evidence="3" key="1">
    <citation type="journal article" date="2021" name="PeerJ">
        <title>Extensive microbial diversity within the chicken gut microbiome revealed by metagenomics and culture.</title>
        <authorList>
            <person name="Gilroy R."/>
            <person name="Ravi A."/>
            <person name="Getino M."/>
            <person name="Pursley I."/>
            <person name="Horton D.L."/>
            <person name="Alikhan N.F."/>
            <person name="Baker D."/>
            <person name="Gharbi K."/>
            <person name="Hall N."/>
            <person name="Watson M."/>
            <person name="Adriaenssens E.M."/>
            <person name="Foster-Nyarko E."/>
            <person name="Jarju S."/>
            <person name="Secka A."/>
            <person name="Antonio M."/>
            <person name="Oren A."/>
            <person name="Chaudhuri R.R."/>
            <person name="La Ragione R."/>
            <person name="Hildebrand F."/>
            <person name="Pallen M.J."/>
        </authorList>
    </citation>
    <scope>NUCLEOTIDE SEQUENCE</scope>
    <source>
        <strain evidence="3">ChiGjej1B1-98</strain>
    </source>
</reference>
<proteinExistence type="inferred from homology"/>
<dbReference type="NCBIfam" id="TIGR01552">
    <property type="entry name" value="phd_fam"/>
    <property type="match status" value="1"/>
</dbReference>
<sequence length="83" mass="9222">MKSVSIGELRQNPTKALAEVEGGATYRITRHNREVGRLVPPGSDVVMLQPKKRDGSRTARLEKIELKTAATIDELIEDAKGHW</sequence>
<comment type="caution">
    <text evidence="3">The sequence shown here is derived from an EMBL/GenBank/DDBJ whole genome shotgun (WGS) entry which is preliminary data.</text>
</comment>
<dbReference type="InterPro" id="IPR036165">
    <property type="entry name" value="YefM-like_sf"/>
</dbReference>
<evidence type="ECO:0000313" key="4">
    <source>
        <dbReference type="Proteomes" id="UP000824005"/>
    </source>
</evidence>
<accession>A0A9D2C9W9</accession>
<comment type="similarity">
    <text evidence="1 2">Belongs to the phD/YefM antitoxin family.</text>
</comment>
<organism evidence="3 4">
    <name type="scientific">Candidatus Agrococcus pullicola</name>
    <dbReference type="NCBI Taxonomy" id="2838429"/>
    <lineage>
        <taxon>Bacteria</taxon>
        <taxon>Bacillati</taxon>
        <taxon>Actinomycetota</taxon>
        <taxon>Actinomycetes</taxon>
        <taxon>Micrococcales</taxon>
        <taxon>Microbacteriaceae</taxon>
        <taxon>Agrococcus</taxon>
    </lineage>
</organism>
<dbReference type="AlphaFoldDB" id="A0A9D2C9W9"/>
<dbReference type="Gene3D" id="3.40.1620.10">
    <property type="entry name" value="YefM-like domain"/>
    <property type="match status" value="1"/>
</dbReference>
<dbReference type="Proteomes" id="UP000824005">
    <property type="component" value="Unassembled WGS sequence"/>
</dbReference>
<evidence type="ECO:0000256" key="2">
    <source>
        <dbReference type="RuleBase" id="RU362080"/>
    </source>
</evidence>
<evidence type="ECO:0000256" key="1">
    <source>
        <dbReference type="ARBA" id="ARBA00009981"/>
    </source>
</evidence>
<reference evidence="3" key="2">
    <citation type="submission" date="2021-04" db="EMBL/GenBank/DDBJ databases">
        <authorList>
            <person name="Gilroy R."/>
        </authorList>
    </citation>
    <scope>NUCLEOTIDE SEQUENCE</scope>
    <source>
        <strain evidence="3">ChiGjej1B1-98</strain>
    </source>
</reference>
<dbReference type="Pfam" id="PF02604">
    <property type="entry name" value="PhdYeFM_antitox"/>
    <property type="match status" value="1"/>
</dbReference>
<name>A0A9D2C9W9_9MICO</name>
<gene>
    <name evidence="3" type="ORF">H9830_06055</name>
</gene>
<evidence type="ECO:0000313" key="3">
    <source>
        <dbReference type="EMBL" id="HIY65825.1"/>
    </source>
</evidence>
<comment type="function">
    <text evidence="2">Antitoxin component of a type II toxin-antitoxin (TA) system.</text>
</comment>
<protein>
    <recommendedName>
        <fullName evidence="2">Antitoxin</fullName>
    </recommendedName>
</protein>
<dbReference type="EMBL" id="DXDC01000174">
    <property type="protein sequence ID" value="HIY65825.1"/>
    <property type="molecule type" value="Genomic_DNA"/>
</dbReference>
<dbReference type="SUPFAM" id="SSF143120">
    <property type="entry name" value="YefM-like"/>
    <property type="match status" value="1"/>
</dbReference>
<dbReference type="InterPro" id="IPR006442">
    <property type="entry name" value="Antitoxin_Phd/YefM"/>
</dbReference>